<dbReference type="GO" id="GO:0003700">
    <property type="term" value="F:DNA-binding transcription factor activity"/>
    <property type="evidence" value="ECO:0007669"/>
    <property type="project" value="TreeGrafter"/>
</dbReference>
<reference evidence="4 5" key="1">
    <citation type="submission" date="2015-05" db="EMBL/GenBank/DDBJ databases">
        <title>Whole genome sequence and identification of bacterial endophytes from Costus igneus.</title>
        <authorList>
            <person name="Lee Y.P."/>
            <person name="Gan H.M."/>
            <person name="Eng W."/>
            <person name="Wheatley M.S."/>
            <person name="Caraballo A."/>
            <person name="Polter S."/>
            <person name="Savka M.A."/>
            <person name="Hudson A.O."/>
        </authorList>
    </citation>
    <scope>NUCLEOTIDE SEQUENCE [LARGE SCALE GENOMIC DNA]</scope>
    <source>
        <strain evidence="4 5">RIT379</strain>
    </source>
</reference>
<dbReference type="PANTHER" id="PTHR33221:SF4">
    <property type="entry name" value="HTH-TYPE TRANSCRIPTIONAL REPRESSOR NSRR"/>
    <property type="match status" value="1"/>
</dbReference>
<dbReference type="InterPro" id="IPR036390">
    <property type="entry name" value="WH_DNA-bd_sf"/>
</dbReference>
<comment type="caution">
    <text evidence="4">The sequence shown here is derived from an EMBL/GenBank/DDBJ whole genome shotgun (WGS) entry which is preliminary data.</text>
</comment>
<dbReference type="Gene3D" id="1.10.10.10">
    <property type="entry name" value="Winged helix-like DNA-binding domain superfamily/Winged helix DNA-binding domain"/>
    <property type="match status" value="1"/>
</dbReference>
<dbReference type="Proteomes" id="UP000036045">
    <property type="component" value="Unassembled WGS sequence"/>
</dbReference>
<dbReference type="InterPro" id="IPR000944">
    <property type="entry name" value="Tscrpt_reg_Rrf2"/>
</dbReference>
<keyword evidence="1" id="KW-0238">DNA-binding</keyword>
<dbReference type="Pfam" id="PF02082">
    <property type="entry name" value="Rrf2"/>
    <property type="match status" value="1"/>
</dbReference>
<dbReference type="PATRIC" id="fig|1397.4.peg.5116"/>
<dbReference type="GeneID" id="56347906"/>
<gene>
    <name evidence="4" type="ORF">ABW02_09270</name>
</gene>
<dbReference type="GO" id="GO:0005829">
    <property type="term" value="C:cytosol"/>
    <property type="evidence" value="ECO:0007669"/>
    <property type="project" value="TreeGrafter"/>
</dbReference>
<proteinExistence type="predicted"/>
<dbReference type="AlphaFoldDB" id="A0A0J1IL58"/>
<keyword evidence="5" id="KW-1185">Reference proteome</keyword>
<dbReference type="PANTHER" id="PTHR33221">
    <property type="entry name" value="WINGED HELIX-TURN-HELIX TRANSCRIPTIONAL REGULATOR, RRF2 FAMILY"/>
    <property type="match status" value="1"/>
</dbReference>
<dbReference type="InterPro" id="IPR030489">
    <property type="entry name" value="TR_Rrf2-type_CS"/>
</dbReference>
<organism evidence="4 5">
    <name type="scientific">Niallia circulans</name>
    <name type="common">Bacillus circulans</name>
    <dbReference type="NCBI Taxonomy" id="1397"/>
    <lineage>
        <taxon>Bacteria</taxon>
        <taxon>Bacillati</taxon>
        <taxon>Bacillota</taxon>
        <taxon>Bacilli</taxon>
        <taxon>Bacillales</taxon>
        <taxon>Bacillaceae</taxon>
        <taxon>Niallia</taxon>
    </lineage>
</organism>
<dbReference type="InterPro" id="IPR036388">
    <property type="entry name" value="WH-like_DNA-bd_sf"/>
</dbReference>
<evidence type="ECO:0000256" key="1">
    <source>
        <dbReference type="ARBA" id="ARBA00023125"/>
    </source>
</evidence>
<evidence type="ECO:0000313" key="4">
    <source>
        <dbReference type="EMBL" id="KLV26727.1"/>
    </source>
</evidence>
<evidence type="ECO:0000256" key="3">
    <source>
        <dbReference type="ARBA" id="ARBA00040173"/>
    </source>
</evidence>
<sequence>MRLTNYSDYSLRVLIYLATQEQPKLTNIKEISEVYNISKNHLMKIIFNLGKLGYIETIRGRSGGFRLAMDPADINIGAVIRQTEENFYLVECFDDNNACVITPVCSLKHVLNNALEQFFKVLDQYTLADIAENQVMLKDYFALKNKASSEEE</sequence>
<evidence type="ECO:0000256" key="2">
    <source>
        <dbReference type="ARBA" id="ARBA00034078"/>
    </source>
</evidence>
<protein>
    <recommendedName>
        <fullName evidence="3">HTH-type transcriptional regulator NsrR</fullName>
    </recommendedName>
</protein>
<dbReference type="RefSeq" id="WP_047941702.1">
    <property type="nucleotide sequence ID" value="NZ_CP053989.1"/>
</dbReference>
<accession>A0A0J1IL58</accession>
<comment type="cofactor">
    <cofactor evidence="2">
        <name>[2Fe-2S] cluster</name>
        <dbReference type="ChEBI" id="CHEBI:190135"/>
    </cofactor>
</comment>
<dbReference type="SUPFAM" id="SSF46785">
    <property type="entry name" value="Winged helix' DNA-binding domain"/>
    <property type="match status" value="1"/>
</dbReference>
<dbReference type="OrthoDB" id="9795923at2"/>
<dbReference type="EMBL" id="LDPH01000007">
    <property type="protein sequence ID" value="KLV26727.1"/>
    <property type="molecule type" value="Genomic_DNA"/>
</dbReference>
<dbReference type="PROSITE" id="PS01332">
    <property type="entry name" value="HTH_RRF2_1"/>
    <property type="match status" value="1"/>
</dbReference>
<dbReference type="PROSITE" id="PS51197">
    <property type="entry name" value="HTH_RRF2_2"/>
    <property type="match status" value="1"/>
</dbReference>
<dbReference type="NCBIfam" id="TIGR00738">
    <property type="entry name" value="rrf2_super"/>
    <property type="match status" value="1"/>
</dbReference>
<name>A0A0J1IL58_NIACI</name>
<dbReference type="GO" id="GO:0003677">
    <property type="term" value="F:DNA binding"/>
    <property type="evidence" value="ECO:0007669"/>
    <property type="project" value="UniProtKB-KW"/>
</dbReference>
<evidence type="ECO:0000313" key="5">
    <source>
        <dbReference type="Proteomes" id="UP000036045"/>
    </source>
</evidence>